<sequence>MNLKRTMIALVVAGAVTASSLATAGVAQAADLTSSFAAVQSAVGVPVGLAIAPANGAADVVLGNDPGTVAWSTSKVPVAIAAEQQFGSAVSADVSAAITESDNAAAQRLWDRLGSGQQAATATQNVIRAGGDGATVVNPTVSRAGYTAFGQTQWTYANQATFAAHLTCMAAAAPVLALMRNVASDQQWGVQSITGAAVKGGWGPTTDGRYYVRQMAVINTNAGQVGLAMGTVAATFAAGQAVLNKVGAWVGQNIPNLTYGHC</sequence>
<evidence type="ECO:0000313" key="2">
    <source>
        <dbReference type="EMBL" id="GAA4401042.1"/>
    </source>
</evidence>
<dbReference type="RefSeq" id="WP_344999398.1">
    <property type="nucleotide sequence ID" value="NZ_BAABFR010000084.1"/>
</dbReference>
<dbReference type="Gene3D" id="3.40.710.10">
    <property type="entry name" value="DD-peptidase/beta-lactamase superfamily"/>
    <property type="match status" value="1"/>
</dbReference>
<proteinExistence type="predicted"/>
<dbReference type="InterPro" id="IPR012338">
    <property type="entry name" value="Beta-lactam/transpept-like"/>
</dbReference>
<feature type="signal peptide" evidence="1">
    <location>
        <begin position="1"/>
        <end position="29"/>
    </location>
</feature>
<name>A0ABP8K5Q5_9ACTN</name>
<evidence type="ECO:0000313" key="3">
    <source>
        <dbReference type="Proteomes" id="UP001500635"/>
    </source>
</evidence>
<dbReference type="Proteomes" id="UP001500635">
    <property type="component" value="Unassembled WGS sequence"/>
</dbReference>
<keyword evidence="1" id="KW-0732">Signal</keyword>
<dbReference type="EMBL" id="BAABFR010000084">
    <property type="protein sequence ID" value="GAA4401042.1"/>
    <property type="molecule type" value="Genomic_DNA"/>
</dbReference>
<organism evidence="2 3">
    <name type="scientific">Tsukamurella soli</name>
    <dbReference type="NCBI Taxonomy" id="644556"/>
    <lineage>
        <taxon>Bacteria</taxon>
        <taxon>Bacillati</taxon>
        <taxon>Actinomycetota</taxon>
        <taxon>Actinomycetes</taxon>
        <taxon>Mycobacteriales</taxon>
        <taxon>Tsukamurellaceae</taxon>
        <taxon>Tsukamurella</taxon>
    </lineage>
</organism>
<keyword evidence="3" id="KW-1185">Reference proteome</keyword>
<dbReference type="SUPFAM" id="SSF56601">
    <property type="entry name" value="beta-lactamase/transpeptidase-like"/>
    <property type="match status" value="1"/>
</dbReference>
<reference evidence="3" key="1">
    <citation type="journal article" date="2019" name="Int. J. Syst. Evol. Microbiol.">
        <title>The Global Catalogue of Microorganisms (GCM) 10K type strain sequencing project: providing services to taxonomists for standard genome sequencing and annotation.</title>
        <authorList>
            <consortium name="The Broad Institute Genomics Platform"/>
            <consortium name="The Broad Institute Genome Sequencing Center for Infectious Disease"/>
            <person name="Wu L."/>
            <person name="Ma J."/>
        </authorList>
    </citation>
    <scope>NUCLEOTIDE SEQUENCE [LARGE SCALE GENOMIC DNA]</scope>
    <source>
        <strain evidence="3">JCM 17688</strain>
    </source>
</reference>
<evidence type="ECO:0000256" key="1">
    <source>
        <dbReference type="SAM" id="SignalP"/>
    </source>
</evidence>
<evidence type="ECO:0008006" key="4">
    <source>
        <dbReference type="Google" id="ProtNLM"/>
    </source>
</evidence>
<comment type="caution">
    <text evidence="2">The sequence shown here is derived from an EMBL/GenBank/DDBJ whole genome shotgun (WGS) entry which is preliminary data.</text>
</comment>
<accession>A0ABP8K5Q5</accession>
<gene>
    <name evidence="2" type="ORF">GCM10023147_40240</name>
</gene>
<protein>
    <recommendedName>
        <fullName evidence="4">Secreted protein</fullName>
    </recommendedName>
</protein>
<feature type="chain" id="PRO_5047164002" description="Secreted protein" evidence="1">
    <location>
        <begin position="30"/>
        <end position="262"/>
    </location>
</feature>